<dbReference type="RefSeq" id="WP_005363443.1">
    <property type="nucleotide sequence ID" value="NZ_DS264285.1"/>
</dbReference>
<reference evidence="3 4" key="1">
    <citation type="submission" date="2007-03" db="EMBL/GenBank/DDBJ databases">
        <authorList>
            <person name="Fulton L."/>
            <person name="Clifton S."/>
            <person name="Fulton B."/>
            <person name="Xu J."/>
            <person name="Minx P."/>
            <person name="Pepin K.H."/>
            <person name="Johnson M."/>
            <person name="Thiruvilangam P."/>
            <person name="Bhonagiri V."/>
            <person name="Nash W.E."/>
            <person name="Mardis E.R."/>
            <person name="Wilson R.K."/>
        </authorList>
    </citation>
    <scope>NUCLEOTIDE SEQUENCE [LARGE SCALE GENOMIC DNA]</scope>
    <source>
        <strain evidence="3 4">ATCC 27560</strain>
    </source>
</reference>
<dbReference type="Gene3D" id="3.40.50.1820">
    <property type="entry name" value="alpha/beta hydrolase"/>
    <property type="match status" value="1"/>
</dbReference>
<name>A5Z832_9FIRM</name>
<protein>
    <recommendedName>
        <fullName evidence="2">BD-FAE-like domain-containing protein</fullName>
    </recommendedName>
</protein>
<feature type="domain" description="BD-FAE-like" evidence="2">
    <location>
        <begin position="31"/>
        <end position="213"/>
    </location>
</feature>
<dbReference type="STRING" id="411463.EUBVEN_01872"/>
<reference evidence="3 4" key="2">
    <citation type="submission" date="2007-04" db="EMBL/GenBank/DDBJ databases">
        <title>Draft genome sequence of Eubacterium ventriosum (ATCC 27560).</title>
        <authorList>
            <person name="Sudarsanam P."/>
            <person name="Ley R."/>
            <person name="Guruge J."/>
            <person name="Turnbaugh P.J."/>
            <person name="Mahowald M."/>
            <person name="Liep D."/>
            <person name="Gordon J."/>
        </authorList>
    </citation>
    <scope>NUCLEOTIDE SEQUENCE [LARGE SCALE GENOMIC DNA]</scope>
    <source>
        <strain evidence="3 4">ATCC 27560</strain>
    </source>
</reference>
<dbReference type="GO" id="GO:0016787">
    <property type="term" value="F:hydrolase activity"/>
    <property type="evidence" value="ECO:0007669"/>
    <property type="project" value="UniProtKB-KW"/>
</dbReference>
<dbReference type="EMBL" id="AAVL02000035">
    <property type="protein sequence ID" value="EDM51089.1"/>
    <property type="molecule type" value="Genomic_DNA"/>
</dbReference>
<evidence type="ECO:0000256" key="1">
    <source>
        <dbReference type="ARBA" id="ARBA00022801"/>
    </source>
</evidence>
<sequence>MINKDITIDIEGNEAKLTLYILDSSPELYYEKRPIIVVCPGGGYSMVSDREAEPIAMKLASMGYHVAVLRYSVSPVRYPIALLQLGKVVSYLYENAEQYNIIKEKIAVMGFSAGGHLAASYSIKWNENWVAEKLGVSSEELRPDRMILCYPVITSGEFAHNGSFECLLGDKYDELKDELSIEKNINKDTPACFVWHTKTDNCVPYENTLMLIDSLKEKNIPVESHIFDKGDHGLSLANKVSMDKNKWGIEESVQVWTDYLEKWLDVWRNE</sequence>
<dbReference type="InterPro" id="IPR049492">
    <property type="entry name" value="BD-FAE-like_dom"/>
</dbReference>
<evidence type="ECO:0000313" key="4">
    <source>
        <dbReference type="Proteomes" id="UP000006000"/>
    </source>
</evidence>
<dbReference type="PANTHER" id="PTHR48081">
    <property type="entry name" value="AB HYDROLASE SUPERFAMILY PROTEIN C4A8.06C"/>
    <property type="match status" value="1"/>
</dbReference>
<dbReference type="OrthoDB" id="9794725at2"/>
<evidence type="ECO:0000259" key="2">
    <source>
        <dbReference type="Pfam" id="PF20434"/>
    </source>
</evidence>
<organism evidence="3 4">
    <name type="scientific">Eubacterium ventriosum ATCC 27560</name>
    <dbReference type="NCBI Taxonomy" id="411463"/>
    <lineage>
        <taxon>Bacteria</taxon>
        <taxon>Bacillati</taxon>
        <taxon>Bacillota</taxon>
        <taxon>Clostridia</taxon>
        <taxon>Eubacteriales</taxon>
        <taxon>Eubacteriaceae</taxon>
        <taxon>Eubacterium</taxon>
    </lineage>
</organism>
<dbReference type="InterPro" id="IPR029058">
    <property type="entry name" value="AB_hydrolase_fold"/>
</dbReference>
<proteinExistence type="predicted"/>
<dbReference type="Pfam" id="PF20434">
    <property type="entry name" value="BD-FAE"/>
    <property type="match status" value="1"/>
</dbReference>
<dbReference type="InterPro" id="IPR050300">
    <property type="entry name" value="GDXG_lipolytic_enzyme"/>
</dbReference>
<evidence type="ECO:0000313" key="3">
    <source>
        <dbReference type="EMBL" id="EDM51089.1"/>
    </source>
</evidence>
<accession>A5Z832</accession>
<dbReference type="HOGENOM" id="CLU_012494_5_1_9"/>
<dbReference type="AlphaFoldDB" id="A5Z832"/>
<comment type="caution">
    <text evidence="3">The sequence shown here is derived from an EMBL/GenBank/DDBJ whole genome shotgun (WGS) entry which is preliminary data.</text>
</comment>
<dbReference type="PANTHER" id="PTHR48081:SF6">
    <property type="entry name" value="PEPTIDASE S9 PROLYL OLIGOPEPTIDASE CATALYTIC DOMAIN-CONTAINING PROTEIN"/>
    <property type="match status" value="1"/>
</dbReference>
<dbReference type="SUPFAM" id="SSF53474">
    <property type="entry name" value="alpha/beta-Hydrolases"/>
    <property type="match status" value="1"/>
</dbReference>
<keyword evidence="1" id="KW-0378">Hydrolase</keyword>
<dbReference type="eggNOG" id="COG0657">
    <property type="taxonomic scope" value="Bacteria"/>
</dbReference>
<gene>
    <name evidence="3" type="ORF">EUBVEN_01872</name>
</gene>
<dbReference type="Proteomes" id="UP000006000">
    <property type="component" value="Unassembled WGS sequence"/>
</dbReference>